<dbReference type="GO" id="GO:0030894">
    <property type="term" value="C:replisome"/>
    <property type="evidence" value="ECO:0007669"/>
    <property type="project" value="TreeGrafter"/>
</dbReference>
<dbReference type="GO" id="GO:0009378">
    <property type="term" value="F:four-way junction helicase activity"/>
    <property type="evidence" value="ECO:0007669"/>
    <property type="project" value="TreeGrafter"/>
</dbReference>
<dbReference type="SMART" id="SM00487">
    <property type="entry name" value="DEXDc"/>
    <property type="match status" value="1"/>
</dbReference>
<dbReference type="CDD" id="cd17920">
    <property type="entry name" value="DEXHc_RecQ"/>
    <property type="match status" value="1"/>
</dbReference>
<dbReference type="FunFam" id="3.40.50.300:FF:001389">
    <property type="entry name" value="ATP-dependent DNA helicase RecQ"/>
    <property type="match status" value="1"/>
</dbReference>
<dbReference type="RefSeq" id="WP_009488917.1">
    <property type="nucleotide sequence ID" value="NZ_AMYT01000011.1"/>
</dbReference>
<gene>
    <name evidence="7" type="ORF">C683_0436</name>
</gene>
<dbReference type="GO" id="GO:0006281">
    <property type="term" value="P:DNA repair"/>
    <property type="evidence" value="ECO:0007669"/>
    <property type="project" value="TreeGrafter"/>
</dbReference>
<dbReference type="GO" id="GO:0005737">
    <property type="term" value="C:cytoplasm"/>
    <property type="evidence" value="ECO:0007669"/>
    <property type="project" value="TreeGrafter"/>
</dbReference>
<keyword evidence="8" id="KW-1185">Reference proteome</keyword>
<dbReference type="PANTHER" id="PTHR13710">
    <property type="entry name" value="DNA HELICASE RECQ FAMILY MEMBER"/>
    <property type="match status" value="1"/>
</dbReference>
<keyword evidence="1" id="KW-0547">Nucleotide-binding</keyword>
<dbReference type="Pfam" id="PF00270">
    <property type="entry name" value="DEAD"/>
    <property type="match status" value="1"/>
</dbReference>
<dbReference type="GO" id="GO:0006310">
    <property type="term" value="P:DNA recombination"/>
    <property type="evidence" value="ECO:0007669"/>
    <property type="project" value="InterPro"/>
</dbReference>
<dbReference type="PANTHER" id="PTHR13710:SF84">
    <property type="entry name" value="ATP-DEPENDENT DNA HELICASE RECS-RELATED"/>
    <property type="match status" value="1"/>
</dbReference>
<keyword evidence="4" id="KW-0067">ATP-binding</keyword>
<dbReference type="AlphaFoldDB" id="K8Z9U5"/>
<comment type="caution">
    <text evidence="7">The sequence shown here is derived from an EMBL/GenBank/DDBJ whole genome shotgun (WGS) entry which is preliminary data.</text>
</comment>
<dbReference type="GO" id="GO:0043138">
    <property type="term" value="F:3'-5' DNA helicase activity"/>
    <property type="evidence" value="ECO:0007669"/>
    <property type="project" value="TreeGrafter"/>
</dbReference>
<dbReference type="InterPro" id="IPR027417">
    <property type="entry name" value="P-loop_NTPase"/>
</dbReference>
<reference evidence="7 8" key="1">
    <citation type="journal article" date="2013" name="Genome Announc.">
        <title>Draft Genome Sequence of Catellicoccus marimammalium, a Novel Species Commonly Found in Gull Feces.</title>
        <authorList>
            <person name="Weigand M.R."/>
            <person name="Ryu H."/>
            <person name="Bozcek L."/>
            <person name="Konstantinidis K.T."/>
            <person name="Santo Domingo J.W."/>
        </authorList>
    </citation>
    <scope>NUCLEOTIDE SEQUENCE [LARGE SCALE GENOMIC DNA]</scope>
    <source>
        <strain evidence="7 8">M35/04/3</strain>
    </source>
</reference>
<dbReference type="GO" id="GO:0043590">
    <property type="term" value="C:bacterial nucleoid"/>
    <property type="evidence" value="ECO:0007669"/>
    <property type="project" value="TreeGrafter"/>
</dbReference>
<dbReference type="InterPro" id="IPR014001">
    <property type="entry name" value="Helicase_ATP-bd"/>
</dbReference>
<dbReference type="InterPro" id="IPR004589">
    <property type="entry name" value="DNA_helicase_ATP-dep_RecQ"/>
</dbReference>
<keyword evidence="2" id="KW-0378">Hydrolase</keyword>
<dbReference type="Pfam" id="PF00271">
    <property type="entry name" value="Helicase_C"/>
    <property type="match status" value="1"/>
</dbReference>
<dbReference type="Proteomes" id="UP000016057">
    <property type="component" value="Unassembled WGS sequence"/>
</dbReference>
<dbReference type="PROSITE" id="PS51194">
    <property type="entry name" value="HELICASE_CTER"/>
    <property type="match status" value="1"/>
</dbReference>
<dbReference type="PATRIC" id="fig|1234409.3.peg.403"/>
<dbReference type="STRING" id="1234409.C683_0436"/>
<evidence type="ECO:0000259" key="6">
    <source>
        <dbReference type="PROSITE" id="PS51194"/>
    </source>
</evidence>
<dbReference type="InterPro" id="IPR011545">
    <property type="entry name" value="DEAD/DEAH_box_helicase_dom"/>
</dbReference>
<protein>
    <submittedName>
        <fullName evidence="7">ATP-dependent DNA helicase RecQ</fullName>
    </submittedName>
</protein>
<dbReference type="SUPFAM" id="SSF52540">
    <property type="entry name" value="P-loop containing nucleoside triphosphate hydrolases"/>
    <property type="match status" value="1"/>
</dbReference>
<evidence type="ECO:0000256" key="4">
    <source>
        <dbReference type="ARBA" id="ARBA00022840"/>
    </source>
</evidence>
<feature type="domain" description="Helicase C-terminal" evidence="6">
    <location>
        <begin position="214"/>
        <end position="361"/>
    </location>
</feature>
<evidence type="ECO:0000313" key="7">
    <source>
        <dbReference type="EMBL" id="EKU27655.1"/>
    </source>
</evidence>
<sequence length="467" mass="54865">MDKILKEIFHYDSFRQGQKEIIEQILADKDVLAILPTGNGKSLCYQYPAYVRSGLVVIICPLISLMNDQIEQMQLRGEKRAIAFNSQLTYQEKKEVLRNLSSYRFFFISPELIRQEEVLATLKKTEIQSIVVDEAHCISQWGVDFRPDYYQLPYILESLGQPQVIALTATATPTVIADIRTILFAKKNSVEIQYSVYRSNLHYLVEKEVDKRKYIVDFLAKYAGPGIIYFSSKKEAQKMALELKQLGYAAAYYHGDMMTEDRLKIQQQFLQNQLEILCATTAFGMGVNKPNIRFVIHYHLPASLENFVQESGRAGRDGKPALSILLYKEEDISLQRLFIREAYQELFDLFIVDPKWQSDLQKRWLHCLQDIGYQKEDFIRLFKKKEKERYQQLRAMVEFVETPYSRIQFIQRYFAEPQVFQYEQETVAIDDILESRRESLTQPQEFSVRHILYQLFQPMLEKTEKTT</sequence>
<evidence type="ECO:0000256" key="1">
    <source>
        <dbReference type="ARBA" id="ARBA00022741"/>
    </source>
</evidence>
<dbReference type="Gene3D" id="3.40.50.300">
    <property type="entry name" value="P-loop containing nucleotide triphosphate hydrolases"/>
    <property type="match status" value="2"/>
</dbReference>
<proteinExistence type="predicted"/>
<dbReference type="PROSITE" id="PS51192">
    <property type="entry name" value="HELICASE_ATP_BIND_1"/>
    <property type="match status" value="1"/>
</dbReference>
<dbReference type="EMBL" id="AMYT01000011">
    <property type="protein sequence ID" value="EKU27655.1"/>
    <property type="molecule type" value="Genomic_DNA"/>
</dbReference>
<dbReference type="NCBIfam" id="TIGR00614">
    <property type="entry name" value="recQ_fam"/>
    <property type="match status" value="1"/>
</dbReference>
<dbReference type="eggNOG" id="COG0514">
    <property type="taxonomic scope" value="Bacteria"/>
</dbReference>
<dbReference type="InterPro" id="IPR001650">
    <property type="entry name" value="Helicase_C-like"/>
</dbReference>
<evidence type="ECO:0000256" key="2">
    <source>
        <dbReference type="ARBA" id="ARBA00022801"/>
    </source>
</evidence>
<organism evidence="7 8">
    <name type="scientific">Catellicoccus marimammalium M35/04/3</name>
    <dbReference type="NCBI Taxonomy" id="1234409"/>
    <lineage>
        <taxon>Bacteria</taxon>
        <taxon>Bacillati</taxon>
        <taxon>Bacillota</taxon>
        <taxon>Bacilli</taxon>
        <taxon>Lactobacillales</taxon>
        <taxon>Enterococcaceae</taxon>
        <taxon>Catellicoccus</taxon>
    </lineage>
</organism>
<name>K8Z9U5_9ENTE</name>
<evidence type="ECO:0000313" key="8">
    <source>
        <dbReference type="Proteomes" id="UP000016057"/>
    </source>
</evidence>
<dbReference type="OrthoDB" id="9763310at2"/>
<evidence type="ECO:0000259" key="5">
    <source>
        <dbReference type="PROSITE" id="PS51192"/>
    </source>
</evidence>
<dbReference type="GO" id="GO:0003676">
    <property type="term" value="F:nucleic acid binding"/>
    <property type="evidence" value="ECO:0007669"/>
    <property type="project" value="InterPro"/>
</dbReference>
<dbReference type="GO" id="GO:0016787">
    <property type="term" value="F:hydrolase activity"/>
    <property type="evidence" value="ECO:0007669"/>
    <property type="project" value="UniProtKB-KW"/>
</dbReference>
<keyword evidence="3 7" id="KW-0347">Helicase</keyword>
<feature type="domain" description="Helicase ATP-binding" evidence="5">
    <location>
        <begin position="22"/>
        <end position="189"/>
    </location>
</feature>
<accession>K8Z9U5</accession>
<dbReference type="SMART" id="SM00490">
    <property type="entry name" value="HELICc"/>
    <property type="match status" value="1"/>
</dbReference>
<dbReference type="GO" id="GO:0005524">
    <property type="term" value="F:ATP binding"/>
    <property type="evidence" value="ECO:0007669"/>
    <property type="project" value="UniProtKB-KW"/>
</dbReference>
<evidence type="ECO:0000256" key="3">
    <source>
        <dbReference type="ARBA" id="ARBA00022806"/>
    </source>
</evidence>